<feature type="domain" description="EAL" evidence="2">
    <location>
        <begin position="502"/>
        <end position="753"/>
    </location>
</feature>
<dbReference type="Gene3D" id="3.30.450.20">
    <property type="entry name" value="PAS domain"/>
    <property type="match status" value="1"/>
</dbReference>
<dbReference type="SUPFAM" id="SSF55073">
    <property type="entry name" value="Nucleotide cyclase"/>
    <property type="match status" value="1"/>
</dbReference>
<dbReference type="PROSITE" id="PS51318">
    <property type="entry name" value="TAT"/>
    <property type="match status" value="1"/>
</dbReference>
<keyword evidence="1" id="KW-0472">Membrane</keyword>
<evidence type="ECO:0000256" key="1">
    <source>
        <dbReference type="SAM" id="Phobius"/>
    </source>
</evidence>
<feature type="transmembrane region" description="Helical" evidence="1">
    <location>
        <begin position="27"/>
        <end position="44"/>
    </location>
</feature>
<feature type="transmembrane region" description="Helical" evidence="1">
    <location>
        <begin position="50"/>
        <end position="67"/>
    </location>
</feature>
<dbReference type="InterPro" id="IPR052155">
    <property type="entry name" value="Biofilm_reg_signaling"/>
</dbReference>
<dbReference type="InterPro" id="IPR035919">
    <property type="entry name" value="EAL_sf"/>
</dbReference>
<dbReference type="InterPro" id="IPR006311">
    <property type="entry name" value="TAT_signal"/>
</dbReference>
<name>A0ABW5QJ42_9HYPH</name>
<evidence type="ECO:0000259" key="3">
    <source>
        <dbReference type="PROSITE" id="PS50887"/>
    </source>
</evidence>
<sequence>MFHSARTTMPALDYVSIIRSVYTDRRAMLAGVFASAVAAGMGAAKTGSLPLYLIALAFIAIGIIRYFDMRAFWKADIEPDDAAGAEHWENRAVLSGSLLALVYGLWCLVSMAFVVDPFASLSSASISIAVMVGICARNFGLDRLVTFQMLAVIVPLSIGYASHGDIYHVVLAALLFVMLASYRKLAGDIRSLLLSAVHGRVEASRLATELDIALTTLEHGLCMLDETGRVSVANERATRALEELGVSNLIGRRLGSVLEALRSENKVPRTAIDRLEEIIGRHLSGKVLLSVDGGTYYEVTVSSRQSRSVLLFEDISERVAAEERISFMARHDALTGLANRTYFGELAAEDLDARRNGPPGTAALMIIDVDDFKHVNDTYGHLAGDELLMQVARRLQAALPPGSILARLGGDEFIVYRSSVGDIGAAGAEAQALLAAFHEPFRLDGLTLNVNASVGLVTSDDPEAQFDELMTKADLALYTAKSGGKGRAQIFHAQLDTDYHYRQRLKADLKQAVQARSLSLAFQPLLDITTRRVVSCEALARWEHPELGEISPAVFIPLAEEMGIICDITEWVLETAARECAGWSGGVGVAVNISARDFRTLDLAGAVDEVLACSGLKPERLEIEVTETAVIEEQHMARNVLEALSERGIGIALDDFGTGYSSLSYLNALPFTKLKIDRSFLTDIDENPRALRLLASVARVGRDLDLTVVAEGVETEAQLAHLLNHTDVQQVQGYLFSRPLPASDAAELIRRMNRAAVRPNLQVAGVVNGL</sequence>
<dbReference type="InterPro" id="IPR029787">
    <property type="entry name" value="Nucleotide_cyclase"/>
</dbReference>
<feature type="transmembrane region" description="Helical" evidence="1">
    <location>
        <begin position="92"/>
        <end position="112"/>
    </location>
</feature>
<dbReference type="Pfam" id="PF00990">
    <property type="entry name" value="GGDEF"/>
    <property type="match status" value="1"/>
</dbReference>
<dbReference type="SMART" id="SM00052">
    <property type="entry name" value="EAL"/>
    <property type="match status" value="1"/>
</dbReference>
<dbReference type="SUPFAM" id="SSF141868">
    <property type="entry name" value="EAL domain-like"/>
    <property type="match status" value="1"/>
</dbReference>
<dbReference type="InterPro" id="IPR001633">
    <property type="entry name" value="EAL_dom"/>
</dbReference>
<comment type="caution">
    <text evidence="4">The sequence shown here is derived from an EMBL/GenBank/DDBJ whole genome shotgun (WGS) entry which is preliminary data.</text>
</comment>
<evidence type="ECO:0000313" key="5">
    <source>
        <dbReference type="Proteomes" id="UP001597521"/>
    </source>
</evidence>
<keyword evidence="1" id="KW-1133">Transmembrane helix</keyword>
<evidence type="ECO:0000259" key="2">
    <source>
        <dbReference type="PROSITE" id="PS50883"/>
    </source>
</evidence>
<dbReference type="Gene3D" id="3.20.20.450">
    <property type="entry name" value="EAL domain"/>
    <property type="match status" value="1"/>
</dbReference>
<dbReference type="NCBIfam" id="TIGR00254">
    <property type="entry name" value="GGDEF"/>
    <property type="match status" value="1"/>
</dbReference>
<dbReference type="Gene3D" id="3.30.70.270">
    <property type="match status" value="1"/>
</dbReference>
<organism evidence="4 5">
    <name type="scientific">Devosia albogilva</name>
    <dbReference type="NCBI Taxonomy" id="429726"/>
    <lineage>
        <taxon>Bacteria</taxon>
        <taxon>Pseudomonadati</taxon>
        <taxon>Pseudomonadota</taxon>
        <taxon>Alphaproteobacteria</taxon>
        <taxon>Hyphomicrobiales</taxon>
        <taxon>Devosiaceae</taxon>
        <taxon>Devosia</taxon>
    </lineage>
</organism>
<dbReference type="Proteomes" id="UP001597521">
    <property type="component" value="Unassembled WGS sequence"/>
</dbReference>
<keyword evidence="5" id="KW-1185">Reference proteome</keyword>
<dbReference type="InterPro" id="IPR043128">
    <property type="entry name" value="Rev_trsase/Diguanyl_cyclase"/>
</dbReference>
<dbReference type="CDD" id="cd01949">
    <property type="entry name" value="GGDEF"/>
    <property type="match status" value="1"/>
</dbReference>
<dbReference type="SMART" id="SM00267">
    <property type="entry name" value="GGDEF"/>
    <property type="match status" value="1"/>
</dbReference>
<gene>
    <name evidence="4" type="ORF">ACFSX5_07895</name>
</gene>
<evidence type="ECO:0000313" key="4">
    <source>
        <dbReference type="EMBL" id="MFD2647707.1"/>
    </source>
</evidence>
<dbReference type="RefSeq" id="WP_386832726.1">
    <property type="nucleotide sequence ID" value="NZ_JBHUNP010000001.1"/>
</dbReference>
<dbReference type="CDD" id="cd01948">
    <property type="entry name" value="EAL"/>
    <property type="match status" value="1"/>
</dbReference>
<protein>
    <submittedName>
        <fullName evidence="4">Bifunctional diguanylate cyclase/phosphodiesterase</fullName>
    </submittedName>
</protein>
<dbReference type="PANTHER" id="PTHR44757">
    <property type="entry name" value="DIGUANYLATE CYCLASE DGCP"/>
    <property type="match status" value="1"/>
</dbReference>
<feature type="transmembrane region" description="Helical" evidence="1">
    <location>
        <begin position="118"/>
        <end position="136"/>
    </location>
</feature>
<dbReference type="EMBL" id="JBHUNP010000001">
    <property type="protein sequence ID" value="MFD2647707.1"/>
    <property type="molecule type" value="Genomic_DNA"/>
</dbReference>
<accession>A0ABW5QJ42</accession>
<dbReference type="PANTHER" id="PTHR44757:SF2">
    <property type="entry name" value="BIOFILM ARCHITECTURE MAINTENANCE PROTEIN MBAA"/>
    <property type="match status" value="1"/>
</dbReference>
<proteinExistence type="predicted"/>
<reference evidence="5" key="1">
    <citation type="journal article" date="2019" name="Int. J. Syst. Evol. Microbiol.">
        <title>The Global Catalogue of Microorganisms (GCM) 10K type strain sequencing project: providing services to taxonomists for standard genome sequencing and annotation.</title>
        <authorList>
            <consortium name="The Broad Institute Genomics Platform"/>
            <consortium name="The Broad Institute Genome Sequencing Center for Infectious Disease"/>
            <person name="Wu L."/>
            <person name="Ma J."/>
        </authorList>
    </citation>
    <scope>NUCLEOTIDE SEQUENCE [LARGE SCALE GENOMIC DNA]</scope>
    <source>
        <strain evidence="5">CCM 7427</strain>
    </source>
</reference>
<dbReference type="PROSITE" id="PS50883">
    <property type="entry name" value="EAL"/>
    <property type="match status" value="1"/>
</dbReference>
<keyword evidence="1" id="KW-0812">Transmembrane</keyword>
<dbReference type="PROSITE" id="PS50887">
    <property type="entry name" value="GGDEF"/>
    <property type="match status" value="1"/>
</dbReference>
<dbReference type="Pfam" id="PF00563">
    <property type="entry name" value="EAL"/>
    <property type="match status" value="1"/>
</dbReference>
<feature type="domain" description="GGDEF" evidence="3">
    <location>
        <begin position="360"/>
        <end position="493"/>
    </location>
</feature>
<dbReference type="InterPro" id="IPR000160">
    <property type="entry name" value="GGDEF_dom"/>
</dbReference>